<dbReference type="Pfam" id="PF24787">
    <property type="entry name" value="TEX47"/>
    <property type="match status" value="1"/>
</dbReference>
<dbReference type="VEuPathDB" id="TriTrypDB:TRSC58_02177"/>
<dbReference type="InterPro" id="IPR055308">
    <property type="entry name" value="TEX47-like"/>
</dbReference>
<keyword evidence="2" id="KW-1185">Reference proteome</keyword>
<accession>A0A061J5G9</accession>
<dbReference type="EMBL" id="AUPL01002177">
    <property type="protein sequence ID" value="ESL10094.1"/>
    <property type="molecule type" value="Genomic_DNA"/>
</dbReference>
<reference evidence="1 2" key="1">
    <citation type="submission" date="2013-07" db="EMBL/GenBank/DDBJ databases">
        <authorList>
            <person name="Stoco P.H."/>
            <person name="Wagner G."/>
            <person name="Gerber A."/>
            <person name="Zaha A."/>
            <person name="Thompson C."/>
            <person name="Bartholomeu D.C."/>
            <person name="Luckemeyer D.D."/>
            <person name="Bahia D."/>
            <person name="Loreto E."/>
            <person name="Prestes E.B."/>
            <person name="Lima F.M."/>
            <person name="Rodrigues-Luiz G."/>
            <person name="Vallejo G.A."/>
            <person name="Filho J.F."/>
            <person name="Monteiro K.M."/>
            <person name="Tyler K.M."/>
            <person name="de Almeida L.G."/>
            <person name="Ortiz M.F."/>
            <person name="Siervo M.A."/>
            <person name="de Moraes M.H."/>
            <person name="Cunha O.L."/>
            <person name="Mendonca-Neto R."/>
            <person name="Silva R."/>
            <person name="Teixeira S.M."/>
            <person name="Murta S.M."/>
            <person name="Sincero T.C."/>
            <person name="Mendes T.A."/>
            <person name="Urmenyi T.P."/>
            <person name="Silva V.G."/>
            <person name="da Rocha W.D."/>
            <person name="Andersson B."/>
            <person name="Romanha A.J."/>
            <person name="Steindel M."/>
            <person name="de Vasconcelos A.T."/>
            <person name="Grisard E.C."/>
        </authorList>
    </citation>
    <scope>NUCLEOTIDE SEQUENCE [LARGE SCALE GENOMIC DNA]</scope>
    <source>
        <strain evidence="1 2">SC58</strain>
    </source>
</reference>
<dbReference type="Proteomes" id="UP000031737">
    <property type="component" value="Unassembled WGS sequence"/>
</dbReference>
<dbReference type="AlphaFoldDB" id="A0A061J5G9"/>
<organism evidence="1 2">
    <name type="scientific">Trypanosoma rangeli SC58</name>
    <dbReference type="NCBI Taxonomy" id="429131"/>
    <lineage>
        <taxon>Eukaryota</taxon>
        <taxon>Discoba</taxon>
        <taxon>Euglenozoa</taxon>
        <taxon>Kinetoplastea</taxon>
        <taxon>Metakinetoplastina</taxon>
        <taxon>Trypanosomatida</taxon>
        <taxon>Trypanosomatidae</taxon>
        <taxon>Trypanosoma</taxon>
        <taxon>Herpetosoma</taxon>
    </lineage>
</organism>
<dbReference type="OrthoDB" id="271119at2759"/>
<sequence>MSRTQNGTFNDTQLQAVNAFTEAQSLLEVMLMKFHAVERKSGDPFFLRVVIAGKSNGNASHSVGLYLPKLLDTTVETSENLLSEEKGAMIKPSGLLIDYGTYFIQLLEGVERHIVLFLRLLEKHCAQEEEASCYDVRILYLVDDVSPSMSTSFLYTDKIPAMSTGDEIQEKTEEEVANMIMEDVHNLMKLSDIVASEPSNKHKLLLDSVRVTHPLLFPRISSIRTYLGGDLCLTLSEYVDVFGKIPVVTRDVELNHPVECPLKY</sequence>
<proteinExistence type="predicted"/>
<comment type="caution">
    <text evidence="1">The sequence shown here is derived from an EMBL/GenBank/DDBJ whole genome shotgun (WGS) entry which is preliminary data.</text>
</comment>
<dbReference type="PANTHER" id="PTHR34035:SF1">
    <property type="entry name" value="TESTIS-EXPRESSED PROTEIN 47"/>
    <property type="match status" value="1"/>
</dbReference>
<name>A0A061J5G9_TRYRA</name>
<gene>
    <name evidence="1" type="ORF">TRSC58_02177</name>
</gene>
<dbReference type="PANTHER" id="PTHR34035">
    <property type="entry name" value="TESTIS-EXPRESSED PROTEIN 47"/>
    <property type="match status" value="1"/>
</dbReference>
<evidence type="ECO:0000313" key="2">
    <source>
        <dbReference type="Proteomes" id="UP000031737"/>
    </source>
</evidence>
<protein>
    <submittedName>
        <fullName evidence="1">Uncharacterized protein</fullName>
    </submittedName>
</protein>
<evidence type="ECO:0000313" key="1">
    <source>
        <dbReference type="EMBL" id="ESL10094.1"/>
    </source>
</evidence>